<gene>
    <name evidence="9" type="ORF">J512_3004</name>
</gene>
<keyword evidence="3 7" id="KW-0732">Signal</keyword>
<protein>
    <recommendedName>
        <fullName evidence="7">Thiol:disulfide interchange protein</fullName>
    </recommendedName>
</protein>
<organism evidence="9 10">
    <name type="scientific">Acinetobacter baumannii (strain 1295743)</name>
    <dbReference type="NCBI Taxonomy" id="1310613"/>
    <lineage>
        <taxon>Bacteria</taxon>
        <taxon>Pseudomonadati</taxon>
        <taxon>Pseudomonadota</taxon>
        <taxon>Gammaproteobacteria</taxon>
        <taxon>Moraxellales</taxon>
        <taxon>Moraxellaceae</taxon>
        <taxon>Acinetobacter</taxon>
        <taxon>Acinetobacter calcoaceticus/baumannii complex</taxon>
    </lineage>
</organism>
<dbReference type="InterPro" id="IPR013766">
    <property type="entry name" value="Thioredoxin_domain"/>
</dbReference>
<evidence type="ECO:0000259" key="8">
    <source>
        <dbReference type="PROSITE" id="PS51352"/>
    </source>
</evidence>
<dbReference type="GO" id="GO:0042597">
    <property type="term" value="C:periplasmic space"/>
    <property type="evidence" value="ECO:0007669"/>
    <property type="project" value="UniProtKB-SubCell"/>
</dbReference>
<keyword evidence="6 7" id="KW-0676">Redox-active center</keyword>
<dbReference type="Gene3D" id="3.10.450.70">
    <property type="entry name" value="Disulphide bond isomerase, DsbC/G, N-terminal"/>
    <property type="match status" value="1"/>
</dbReference>
<dbReference type="InterPro" id="IPR036249">
    <property type="entry name" value="Thioredoxin-like_sf"/>
</dbReference>
<name>A0A009ILE3_ACIB9</name>
<dbReference type="CDD" id="cd03020">
    <property type="entry name" value="DsbA_DsbC_DsbG"/>
    <property type="match status" value="1"/>
</dbReference>
<dbReference type="EMBL" id="JEWH01000045">
    <property type="protein sequence ID" value="EXB04603.1"/>
    <property type="molecule type" value="Genomic_DNA"/>
</dbReference>
<evidence type="ECO:0000313" key="9">
    <source>
        <dbReference type="EMBL" id="EXB04603.1"/>
    </source>
</evidence>
<dbReference type="InterPro" id="IPR018950">
    <property type="entry name" value="DiS-bond_isomerase_DsbC/G_N"/>
</dbReference>
<dbReference type="SUPFAM" id="SSF52833">
    <property type="entry name" value="Thioredoxin-like"/>
    <property type="match status" value="1"/>
</dbReference>
<dbReference type="Pfam" id="PF13098">
    <property type="entry name" value="Thioredoxin_2"/>
    <property type="match status" value="1"/>
</dbReference>
<evidence type="ECO:0000256" key="3">
    <source>
        <dbReference type="ARBA" id="ARBA00022729"/>
    </source>
</evidence>
<evidence type="ECO:0000256" key="6">
    <source>
        <dbReference type="ARBA" id="ARBA00023284"/>
    </source>
</evidence>
<dbReference type="InterPro" id="IPR009094">
    <property type="entry name" value="DiS-bond_isomerase_DsbC/G_N_sf"/>
</dbReference>
<dbReference type="PROSITE" id="PS51352">
    <property type="entry name" value="THIOREDOXIN_2"/>
    <property type="match status" value="1"/>
</dbReference>
<comment type="subcellular location">
    <subcellularLocation>
        <location evidence="1 7">Periplasm</location>
    </subcellularLocation>
</comment>
<dbReference type="RefSeq" id="WP_000592161.1">
    <property type="nucleotide sequence ID" value="NZ_JEWH01000045.1"/>
</dbReference>
<evidence type="ECO:0000256" key="7">
    <source>
        <dbReference type="RuleBase" id="RU364038"/>
    </source>
</evidence>
<feature type="chain" id="PRO_5010004610" description="Thiol:disulfide interchange protein" evidence="7">
    <location>
        <begin position="21"/>
        <end position="232"/>
    </location>
</feature>
<dbReference type="Proteomes" id="UP000020595">
    <property type="component" value="Unassembled WGS sequence"/>
</dbReference>
<dbReference type="SUPFAM" id="SSF54423">
    <property type="entry name" value="DsbC/DsbG N-terminal domain-like"/>
    <property type="match status" value="1"/>
</dbReference>
<dbReference type="PANTHER" id="PTHR35272:SF3">
    <property type="entry name" value="THIOL:DISULFIDE INTERCHANGE PROTEIN DSBC"/>
    <property type="match status" value="1"/>
</dbReference>
<dbReference type="Pfam" id="PF10411">
    <property type="entry name" value="DsbC_N"/>
    <property type="match status" value="1"/>
</dbReference>
<feature type="signal peptide" evidence="7">
    <location>
        <begin position="1"/>
        <end position="20"/>
    </location>
</feature>
<dbReference type="PANTHER" id="PTHR35272">
    <property type="entry name" value="THIOL:DISULFIDE INTERCHANGE PROTEIN DSBC-RELATED"/>
    <property type="match status" value="1"/>
</dbReference>
<dbReference type="PATRIC" id="fig|1310613.3.peg.2889"/>
<dbReference type="InterPro" id="IPR012336">
    <property type="entry name" value="Thioredoxin-like_fold"/>
</dbReference>
<dbReference type="InterPro" id="IPR051470">
    <property type="entry name" value="Thiol:disulfide_interchange"/>
</dbReference>
<reference evidence="9 10" key="1">
    <citation type="submission" date="2014-02" db="EMBL/GenBank/DDBJ databases">
        <title>Comparative genomics and transcriptomics to identify genetic mechanisms underlying the emergence of carbapenem resistant Acinetobacter baumannii (CRAb).</title>
        <authorList>
            <person name="Harris A.D."/>
            <person name="Johnson K.J."/>
            <person name="George J."/>
            <person name="Shefchek K."/>
            <person name="Daugherty S.C."/>
            <person name="Parankush S."/>
            <person name="Sadzewicz L."/>
            <person name="Tallon L."/>
            <person name="Sengamalay N."/>
            <person name="Hazen T.H."/>
            <person name="Rasko D.A."/>
        </authorList>
    </citation>
    <scope>NUCLEOTIDE SEQUENCE [LARGE SCALE GENOMIC DNA]</scope>
    <source>
        <strain evidence="9 10">1295743</strain>
    </source>
</reference>
<dbReference type="InterPro" id="IPR033954">
    <property type="entry name" value="DiS-bond_Isoase_DsbC/G"/>
</dbReference>
<dbReference type="PROSITE" id="PS00194">
    <property type="entry name" value="THIOREDOXIN_1"/>
    <property type="match status" value="1"/>
</dbReference>
<evidence type="ECO:0000256" key="5">
    <source>
        <dbReference type="ARBA" id="ARBA00023157"/>
    </source>
</evidence>
<dbReference type="GO" id="GO:0015036">
    <property type="term" value="F:disulfide oxidoreductase activity"/>
    <property type="evidence" value="ECO:0007669"/>
    <property type="project" value="UniProtKB-ARBA"/>
</dbReference>
<dbReference type="AlphaFoldDB" id="A0A009ILE3"/>
<dbReference type="Gene3D" id="3.40.30.10">
    <property type="entry name" value="Glutaredoxin"/>
    <property type="match status" value="1"/>
</dbReference>
<comment type="caution">
    <text evidence="9">The sequence shown here is derived from an EMBL/GenBank/DDBJ whole genome shotgun (WGS) entry which is preliminary data.</text>
</comment>
<evidence type="ECO:0000256" key="1">
    <source>
        <dbReference type="ARBA" id="ARBA00004418"/>
    </source>
</evidence>
<proteinExistence type="inferred from homology"/>
<evidence type="ECO:0000256" key="2">
    <source>
        <dbReference type="ARBA" id="ARBA00009813"/>
    </source>
</evidence>
<accession>A0A009ILE3</accession>
<keyword evidence="4 7" id="KW-0574">Periplasm</keyword>
<dbReference type="InterPro" id="IPR017937">
    <property type="entry name" value="Thioredoxin_CS"/>
</dbReference>
<evidence type="ECO:0000256" key="4">
    <source>
        <dbReference type="ARBA" id="ARBA00022764"/>
    </source>
</evidence>
<feature type="domain" description="Thioredoxin" evidence="8">
    <location>
        <begin position="77"/>
        <end position="232"/>
    </location>
</feature>
<sequence length="232" mass="26042">MIKKLGILALFSLTTSLSFANVDTVRENIKKQYPNLKISNIQKTEMPGLYSANLDQQIIYLGEDGQHMFVGSMIRLKDQKNLTKDLVLGQNSIDWKQLPLKDAIKTVKGNGQHVLAVFSDPNCPYCKQLEPELDKLKDVTIYTFIYPLKPQSIVVSRQVWCAPNQSYSWKKLIEQGVKPTVASCTNPIDRNLELGKKLGFNGTPTLIFANGFKLVGARSAEEIQAVWKELGL</sequence>
<evidence type="ECO:0000313" key="10">
    <source>
        <dbReference type="Proteomes" id="UP000020595"/>
    </source>
</evidence>
<comment type="similarity">
    <text evidence="2 7">Belongs to the thioredoxin family. DsbC subfamily.</text>
</comment>
<dbReference type="GeneID" id="92891948"/>
<keyword evidence="5" id="KW-1015">Disulfide bond</keyword>
<comment type="function">
    <text evidence="7">Required for disulfide bond formation in some periplasmic proteins. Acts by transferring its disulfide bond to other proteins and is reduced in the process.</text>
</comment>